<keyword evidence="4" id="KW-0325">Glycoprotein</keyword>
<evidence type="ECO:0000259" key="7">
    <source>
        <dbReference type="PROSITE" id="PS51362"/>
    </source>
</evidence>
<evidence type="ECO:0000256" key="6">
    <source>
        <dbReference type="SAM" id="MobiDB-lite"/>
    </source>
</evidence>
<evidence type="ECO:0000256" key="4">
    <source>
        <dbReference type="ARBA" id="ARBA00023180"/>
    </source>
</evidence>
<dbReference type="PROSITE" id="PS51362">
    <property type="entry name" value="TGF_BETA_2"/>
    <property type="match status" value="1"/>
</dbReference>
<keyword evidence="3" id="KW-0964">Secreted</keyword>
<evidence type="ECO:0000256" key="1">
    <source>
        <dbReference type="ARBA" id="ARBA00004613"/>
    </source>
</evidence>
<sequence length="128" mass="14306">MQAFEFVYPRPLSCVHFINPETVPKPCCAPTQLNAISVLYFDDSSNVILKKYRNMVPPGRQTLRATCSGSCDSPPRGPRPTLARSQQTGRLVRGLPVPLPNFNGVAALRIERQMAFDQFSVVILWTRS</sequence>
<reference evidence="8" key="1">
    <citation type="submission" date="2023-06" db="EMBL/GenBank/DDBJ databases">
        <title>Reference genome for the Northern bat (Eptesicus nilssonii), a most northern bat species.</title>
        <authorList>
            <person name="Laine V.N."/>
            <person name="Pulliainen A.T."/>
            <person name="Lilley T.M."/>
        </authorList>
    </citation>
    <scope>NUCLEOTIDE SEQUENCE</scope>
    <source>
        <strain evidence="8">BLF_Eptnil</strain>
        <tissue evidence="8">Kidney</tissue>
    </source>
</reference>
<evidence type="ECO:0000256" key="2">
    <source>
        <dbReference type="ARBA" id="ARBA00006656"/>
    </source>
</evidence>
<dbReference type="GO" id="GO:0030509">
    <property type="term" value="P:BMP signaling pathway"/>
    <property type="evidence" value="ECO:0007669"/>
    <property type="project" value="TreeGrafter"/>
</dbReference>
<dbReference type="Proteomes" id="UP001177744">
    <property type="component" value="Unassembled WGS sequence"/>
</dbReference>
<gene>
    <name evidence="8" type="ORF">QTO34_001776</name>
</gene>
<comment type="subcellular location">
    <subcellularLocation>
        <location evidence="1">Secreted</location>
    </subcellularLocation>
</comment>
<feature type="region of interest" description="Disordered" evidence="6">
    <location>
        <begin position="66"/>
        <end position="87"/>
    </location>
</feature>
<dbReference type="GO" id="GO:0005615">
    <property type="term" value="C:extracellular space"/>
    <property type="evidence" value="ECO:0007669"/>
    <property type="project" value="TreeGrafter"/>
</dbReference>
<comment type="caution">
    <text evidence="8">The sequence shown here is derived from an EMBL/GenBank/DDBJ whole genome shotgun (WGS) entry which is preliminary data.</text>
</comment>
<dbReference type="EMBL" id="JAULJE010000011">
    <property type="protein sequence ID" value="KAK1337154.1"/>
    <property type="molecule type" value="Genomic_DNA"/>
</dbReference>
<accession>A0AA40LMS7</accession>
<dbReference type="Gene3D" id="2.10.90.10">
    <property type="entry name" value="Cystine-knot cytokines"/>
    <property type="match status" value="1"/>
</dbReference>
<dbReference type="Pfam" id="PF00019">
    <property type="entry name" value="TGF_beta"/>
    <property type="match status" value="1"/>
</dbReference>
<protein>
    <recommendedName>
        <fullName evidence="7">TGF-beta family profile domain-containing protein</fullName>
    </recommendedName>
</protein>
<feature type="domain" description="TGF-beta family profile" evidence="7">
    <location>
        <begin position="1"/>
        <end position="63"/>
    </location>
</feature>
<dbReference type="GO" id="GO:0005125">
    <property type="term" value="F:cytokine activity"/>
    <property type="evidence" value="ECO:0007669"/>
    <property type="project" value="TreeGrafter"/>
</dbReference>
<dbReference type="PANTHER" id="PTHR11848">
    <property type="entry name" value="TGF-BETA FAMILY"/>
    <property type="match status" value="1"/>
</dbReference>
<dbReference type="InterPro" id="IPR001839">
    <property type="entry name" value="TGF-b_C"/>
</dbReference>
<proteinExistence type="inferred from homology"/>
<dbReference type="GO" id="GO:0008083">
    <property type="term" value="F:growth factor activity"/>
    <property type="evidence" value="ECO:0007669"/>
    <property type="project" value="UniProtKB-KW"/>
</dbReference>
<evidence type="ECO:0000313" key="8">
    <source>
        <dbReference type="EMBL" id="KAK1337154.1"/>
    </source>
</evidence>
<dbReference type="PANTHER" id="PTHR11848:SF135">
    <property type="entry name" value="BONE MORPHOGENETIC PROTEIN 7"/>
    <property type="match status" value="1"/>
</dbReference>
<evidence type="ECO:0000256" key="5">
    <source>
        <dbReference type="RuleBase" id="RU000354"/>
    </source>
</evidence>
<dbReference type="InterPro" id="IPR029034">
    <property type="entry name" value="Cystine-knot_cytokine"/>
</dbReference>
<organism evidence="8 9">
    <name type="scientific">Cnephaeus nilssonii</name>
    <name type="common">Northern bat</name>
    <name type="synonym">Eptesicus nilssonii</name>
    <dbReference type="NCBI Taxonomy" id="3371016"/>
    <lineage>
        <taxon>Eukaryota</taxon>
        <taxon>Metazoa</taxon>
        <taxon>Chordata</taxon>
        <taxon>Craniata</taxon>
        <taxon>Vertebrata</taxon>
        <taxon>Euteleostomi</taxon>
        <taxon>Mammalia</taxon>
        <taxon>Eutheria</taxon>
        <taxon>Laurasiatheria</taxon>
        <taxon>Chiroptera</taxon>
        <taxon>Yangochiroptera</taxon>
        <taxon>Vespertilionidae</taxon>
        <taxon>Cnephaeus</taxon>
    </lineage>
</organism>
<keyword evidence="9" id="KW-1185">Reference proteome</keyword>
<dbReference type="AlphaFoldDB" id="A0AA40LMS7"/>
<keyword evidence="5" id="KW-0339">Growth factor</keyword>
<evidence type="ECO:0000313" key="9">
    <source>
        <dbReference type="Proteomes" id="UP001177744"/>
    </source>
</evidence>
<dbReference type="InterPro" id="IPR015615">
    <property type="entry name" value="TGF-beta-rel"/>
</dbReference>
<name>A0AA40LMS7_CNENI</name>
<comment type="similarity">
    <text evidence="2 5">Belongs to the TGF-beta family.</text>
</comment>
<evidence type="ECO:0000256" key="3">
    <source>
        <dbReference type="ARBA" id="ARBA00022525"/>
    </source>
</evidence>
<dbReference type="SUPFAM" id="SSF57501">
    <property type="entry name" value="Cystine-knot cytokines"/>
    <property type="match status" value="1"/>
</dbReference>
<dbReference type="SMART" id="SM00204">
    <property type="entry name" value="TGFB"/>
    <property type="match status" value="1"/>
</dbReference>